<dbReference type="SUPFAM" id="SSF144020">
    <property type="entry name" value="FdhE-like"/>
    <property type="match status" value="1"/>
</dbReference>
<reference evidence="1" key="1">
    <citation type="submission" date="2020-08" db="EMBL/GenBank/DDBJ databases">
        <title>Genome public.</title>
        <authorList>
            <person name="Liu C."/>
            <person name="Sun Q."/>
        </authorList>
    </citation>
    <scope>NUCLEOTIDE SEQUENCE</scope>
    <source>
        <strain evidence="1">NSJ-42</strain>
    </source>
</reference>
<name>A0A8I0ACL8_9CLOT</name>
<sequence length="56" mass="6300">MAKQRRGKYLKAATPDWRGTCPLCGRKRVKLAWTANDSAGNKVNVCKLCFTKNTDK</sequence>
<accession>A0A8I0ACL8</accession>
<dbReference type="RefSeq" id="WP_186834784.1">
    <property type="nucleotide sequence ID" value="NZ_JACOOQ010000004.1"/>
</dbReference>
<dbReference type="EMBL" id="JACOOQ010000004">
    <property type="protein sequence ID" value="MBC5639558.1"/>
    <property type="molecule type" value="Genomic_DNA"/>
</dbReference>
<organism evidence="1 2">
    <name type="scientific">Clostridium lentum</name>
    <dbReference type="NCBI Taxonomy" id="2763037"/>
    <lineage>
        <taxon>Bacteria</taxon>
        <taxon>Bacillati</taxon>
        <taxon>Bacillota</taxon>
        <taxon>Clostridia</taxon>
        <taxon>Eubacteriales</taxon>
        <taxon>Clostridiaceae</taxon>
        <taxon>Clostridium</taxon>
    </lineage>
</organism>
<comment type="caution">
    <text evidence="1">The sequence shown here is derived from an EMBL/GenBank/DDBJ whole genome shotgun (WGS) entry which is preliminary data.</text>
</comment>
<dbReference type="InterPro" id="IPR024064">
    <property type="entry name" value="FdhE-like_sf"/>
</dbReference>
<dbReference type="AlphaFoldDB" id="A0A8I0ACL8"/>
<evidence type="ECO:0000313" key="2">
    <source>
        <dbReference type="Proteomes" id="UP000662088"/>
    </source>
</evidence>
<proteinExistence type="predicted"/>
<protein>
    <submittedName>
        <fullName evidence="1">Uncharacterized protein</fullName>
    </submittedName>
</protein>
<dbReference type="Proteomes" id="UP000662088">
    <property type="component" value="Unassembled WGS sequence"/>
</dbReference>
<evidence type="ECO:0000313" key="1">
    <source>
        <dbReference type="EMBL" id="MBC5639558.1"/>
    </source>
</evidence>
<keyword evidence="2" id="KW-1185">Reference proteome</keyword>
<gene>
    <name evidence="1" type="ORF">H8R92_03765</name>
</gene>